<dbReference type="PRINTS" id="PR00038">
    <property type="entry name" value="HTHLUXR"/>
</dbReference>
<dbReference type="Gene3D" id="1.10.10.10">
    <property type="entry name" value="Winged helix-like DNA-binding domain superfamily/Winged helix DNA-binding domain"/>
    <property type="match status" value="1"/>
</dbReference>
<accession>A0A645ING2</accession>
<feature type="domain" description="HTH luxR-type" evidence="1">
    <location>
        <begin position="32"/>
        <end position="71"/>
    </location>
</feature>
<dbReference type="SUPFAM" id="SSF46894">
    <property type="entry name" value="C-terminal effector domain of the bipartite response regulators"/>
    <property type="match status" value="1"/>
</dbReference>
<dbReference type="InterPro" id="IPR016032">
    <property type="entry name" value="Sig_transdc_resp-reg_C-effctor"/>
</dbReference>
<dbReference type="Pfam" id="PF00196">
    <property type="entry name" value="GerE"/>
    <property type="match status" value="1"/>
</dbReference>
<sequence length="71" mass="7426">MDATTLGRVVVGVARGDVLVFGGVLAQLGGLPAVDAERLTGRELEVRQLLDQGLPDKQIASRLGISVKTVE</sequence>
<proteinExistence type="predicted"/>
<dbReference type="PROSITE" id="PS50043">
    <property type="entry name" value="HTH_LUXR_2"/>
    <property type="match status" value="1"/>
</dbReference>
<protein>
    <recommendedName>
        <fullName evidence="1">HTH luxR-type domain-containing protein</fullName>
    </recommendedName>
</protein>
<evidence type="ECO:0000259" key="1">
    <source>
        <dbReference type="PROSITE" id="PS50043"/>
    </source>
</evidence>
<dbReference type="GO" id="GO:0006355">
    <property type="term" value="P:regulation of DNA-templated transcription"/>
    <property type="evidence" value="ECO:0007669"/>
    <property type="project" value="InterPro"/>
</dbReference>
<dbReference type="InterPro" id="IPR036388">
    <property type="entry name" value="WH-like_DNA-bd_sf"/>
</dbReference>
<gene>
    <name evidence="2" type="ORF">SDC9_196385</name>
</gene>
<organism evidence="2">
    <name type="scientific">bioreactor metagenome</name>
    <dbReference type="NCBI Taxonomy" id="1076179"/>
    <lineage>
        <taxon>unclassified sequences</taxon>
        <taxon>metagenomes</taxon>
        <taxon>ecological metagenomes</taxon>
    </lineage>
</organism>
<dbReference type="AlphaFoldDB" id="A0A645ING2"/>
<comment type="caution">
    <text evidence="2">The sequence shown here is derived from an EMBL/GenBank/DDBJ whole genome shotgun (WGS) entry which is preliminary data.</text>
</comment>
<evidence type="ECO:0000313" key="2">
    <source>
        <dbReference type="EMBL" id="MPN48773.1"/>
    </source>
</evidence>
<dbReference type="GO" id="GO:0003677">
    <property type="term" value="F:DNA binding"/>
    <property type="evidence" value="ECO:0007669"/>
    <property type="project" value="InterPro"/>
</dbReference>
<dbReference type="InterPro" id="IPR000792">
    <property type="entry name" value="Tscrpt_reg_LuxR_C"/>
</dbReference>
<name>A0A645ING2_9ZZZZ</name>
<reference evidence="2" key="1">
    <citation type="submission" date="2019-08" db="EMBL/GenBank/DDBJ databases">
        <authorList>
            <person name="Kucharzyk K."/>
            <person name="Murdoch R.W."/>
            <person name="Higgins S."/>
            <person name="Loffler F."/>
        </authorList>
    </citation>
    <scope>NUCLEOTIDE SEQUENCE</scope>
</reference>
<dbReference type="EMBL" id="VSSQ01111402">
    <property type="protein sequence ID" value="MPN48773.1"/>
    <property type="molecule type" value="Genomic_DNA"/>
</dbReference>